<keyword evidence="3" id="KW-1185">Reference proteome</keyword>
<reference evidence="3" key="1">
    <citation type="submission" date="2014-09" db="EMBL/GenBank/DDBJ databases">
        <authorList>
            <person name="Sharma Rahul"/>
            <person name="Thines Marco"/>
        </authorList>
    </citation>
    <scope>NUCLEOTIDE SEQUENCE [LARGE SCALE GENOMIC DNA]</scope>
</reference>
<organism evidence="2 3">
    <name type="scientific">Plasmopara halstedii</name>
    <name type="common">Downy mildew of sunflower</name>
    <dbReference type="NCBI Taxonomy" id="4781"/>
    <lineage>
        <taxon>Eukaryota</taxon>
        <taxon>Sar</taxon>
        <taxon>Stramenopiles</taxon>
        <taxon>Oomycota</taxon>
        <taxon>Peronosporomycetes</taxon>
        <taxon>Peronosporales</taxon>
        <taxon>Peronosporaceae</taxon>
        <taxon>Plasmopara</taxon>
    </lineage>
</organism>
<feature type="coiled-coil region" evidence="1">
    <location>
        <begin position="309"/>
        <end position="343"/>
    </location>
</feature>
<dbReference type="GeneID" id="36397433"/>
<evidence type="ECO:0008006" key="4">
    <source>
        <dbReference type="Google" id="ProtNLM"/>
    </source>
</evidence>
<accession>A0A0P1AX25</accession>
<dbReference type="OrthoDB" id="163563at2759"/>
<feature type="coiled-coil region" evidence="1">
    <location>
        <begin position="165"/>
        <end position="249"/>
    </location>
</feature>
<feature type="coiled-coil region" evidence="1">
    <location>
        <begin position="383"/>
        <end position="459"/>
    </location>
</feature>
<proteinExistence type="predicted"/>
<evidence type="ECO:0000313" key="3">
    <source>
        <dbReference type="Proteomes" id="UP000054928"/>
    </source>
</evidence>
<feature type="coiled-coil region" evidence="1">
    <location>
        <begin position="626"/>
        <end position="681"/>
    </location>
</feature>
<name>A0A0P1AX25_PLAHL</name>
<evidence type="ECO:0000256" key="1">
    <source>
        <dbReference type="SAM" id="Coils"/>
    </source>
</evidence>
<sequence>MVAFSSTLYRAKTGLFQAKRFQIHVNTAGDYGKTVAVFEFDLAELVPLLNDSSKESVRLNVTKCSDDPRACISLTLVSSRVHYDSVSHDKEKSCAEDSASELGSEMSAYTSYSCASSLASTCRRNVESPAPSQLSGFGDAKASAIRIAGHTATSDGVLIATDNEHDELVKAVQILETQLRESEAENVKLDATIEQKDREIERLTKIVAGNGVSNSDVDRNVMQVDFLIYMELREQYDALKLEHDACTKETARPTGIFKIAGAESDEELIKEEINTMTEDFIDDAFKRYSANGYDDTQETHPSRGQLSDVQLLNMTINELNLSKSKLEDQLRTYQTAIEQKDEELHRYSIALQRIKSARNDVDGVDSFIEAQVHCTLETALSDNKRLEKQILDFDGAMTTMEEEKARLSAQLRRAERATAAARDEFLTAQKALGCLESKSQSLSEELQLADQAREVAEENVIVAEATIGTLKQQLRNVSDQLHTTQYELESIREFQSVSTAALEEAAAKHQRLDLIWNGVKIENERLQARVEELEFQLSQSEVDGDEKTKELQMQVHEINREAEALRKELDLLRASTTQIEIDSHDREKHFQEKTTAHLRIILEQSQRLGSESMACEELSTRFQEQIEQTQKISEKLGTRVATLQEELDYFQEELIESKMKVAQLTQDNDELAIRNRQLEKDRALNTKK</sequence>
<feature type="coiled-coil region" evidence="1">
    <location>
        <begin position="523"/>
        <end position="575"/>
    </location>
</feature>
<dbReference type="STRING" id="4781.A0A0P1AX25"/>
<protein>
    <recommendedName>
        <fullName evidence="4">C2 NT-type domain-containing protein</fullName>
    </recommendedName>
</protein>
<dbReference type="OMA" id="FSSTLYM"/>
<dbReference type="EMBL" id="CCYD01001884">
    <property type="protein sequence ID" value="CEG46055.1"/>
    <property type="molecule type" value="Genomic_DNA"/>
</dbReference>
<dbReference type="AlphaFoldDB" id="A0A0P1AX25"/>
<dbReference type="Proteomes" id="UP000054928">
    <property type="component" value="Unassembled WGS sequence"/>
</dbReference>
<evidence type="ECO:0000313" key="2">
    <source>
        <dbReference type="EMBL" id="CEG46055.1"/>
    </source>
</evidence>
<dbReference type="RefSeq" id="XP_024582424.1">
    <property type="nucleotide sequence ID" value="XM_024716869.1"/>
</dbReference>
<keyword evidence="1" id="KW-0175">Coiled coil</keyword>